<keyword evidence="2" id="KW-1185">Reference proteome</keyword>
<gene>
    <name evidence="1" type="ORF">FH715_19185</name>
</gene>
<sequence length="139" mass="14722">MVDYTRTESSWTAATAKLVVRGDDLEPDAVSALLGLTPSSVKAPGPDQRAPEGDAAGLWALAAGPWRKQSLAEQLEELSEVVEAHADGLRELRESGCEVRVVAFGFVGSVAHLEVSTECVRRLGAQGVSLHLDPSSNSR</sequence>
<dbReference type="AlphaFoldDB" id="A0A5C4UW95"/>
<evidence type="ECO:0000313" key="2">
    <source>
        <dbReference type="Proteomes" id="UP000311713"/>
    </source>
</evidence>
<name>A0A5C4UW95_9ACTN</name>
<dbReference type="Proteomes" id="UP000311713">
    <property type="component" value="Unassembled WGS sequence"/>
</dbReference>
<accession>A0A5C4UW95</accession>
<reference evidence="1 2" key="1">
    <citation type="submission" date="2019-06" db="EMBL/GenBank/DDBJ databases">
        <title>Draft genome of Streptomyces sedi sp. JCM16909.</title>
        <authorList>
            <person name="Klykleung N."/>
            <person name="Tanasupawat S."/>
            <person name="Kudo T."/>
            <person name="Yuki M."/>
            <person name="Ohkuma M."/>
        </authorList>
    </citation>
    <scope>NUCLEOTIDE SEQUENCE [LARGE SCALE GENOMIC DNA]</scope>
    <source>
        <strain evidence="1 2">JCM 16909</strain>
    </source>
</reference>
<dbReference type="InterPro" id="IPR025459">
    <property type="entry name" value="DUF4279"/>
</dbReference>
<dbReference type="OrthoDB" id="4198978at2"/>
<organism evidence="1 2">
    <name type="scientific">Streptomyces sedi</name>
    <dbReference type="NCBI Taxonomy" id="555059"/>
    <lineage>
        <taxon>Bacteria</taxon>
        <taxon>Bacillati</taxon>
        <taxon>Actinomycetota</taxon>
        <taxon>Actinomycetes</taxon>
        <taxon>Kitasatosporales</taxon>
        <taxon>Streptomycetaceae</taxon>
        <taxon>Streptomyces</taxon>
    </lineage>
</organism>
<comment type="caution">
    <text evidence="1">The sequence shown here is derived from an EMBL/GenBank/DDBJ whole genome shotgun (WGS) entry which is preliminary data.</text>
</comment>
<proteinExistence type="predicted"/>
<protein>
    <submittedName>
        <fullName evidence="1">DUF4279 domain-containing protein</fullName>
    </submittedName>
</protein>
<evidence type="ECO:0000313" key="1">
    <source>
        <dbReference type="EMBL" id="TNM27920.1"/>
    </source>
</evidence>
<dbReference type="RefSeq" id="WP_139646983.1">
    <property type="nucleotide sequence ID" value="NZ_BAAAZS010000017.1"/>
</dbReference>
<dbReference type="EMBL" id="VDGT01000015">
    <property type="protein sequence ID" value="TNM27920.1"/>
    <property type="molecule type" value="Genomic_DNA"/>
</dbReference>
<dbReference type="Pfam" id="PF14106">
    <property type="entry name" value="DUF4279"/>
    <property type="match status" value="1"/>
</dbReference>